<evidence type="ECO:0000313" key="7">
    <source>
        <dbReference type="EMBL" id="MBS4186032.1"/>
    </source>
</evidence>
<dbReference type="PANTHER" id="PTHR43365">
    <property type="entry name" value="BLR7806 PROTEIN"/>
    <property type="match status" value="1"/>
</dbReference>
<evidence type="ECO:0000313" key="8">
    <source>
        <dbReference type="EMBL" id="MCH6267554.1"/>
    </source>
</evidence>
<dbReference type="Proteomes" id="UP000677265">
    <property type="component" value="Unassembled WGS sequence"/>
</dbReference>
<dbReference type="InterPro" id="IPR002155">
    <property type="entry name" value="Thiolase"/>
</dbReference>
<evidence type="ECO:0000256" key="1">
    <source>
        <dbReference type="ARBA" id="ARBA00010982"/>
    </source>
</evidence>
<proteinExistence type="inferred from homology"/>
<dbReference type="EMBL" id="JAGYPE010000006">
    <property type="protein sequence ID" value="MBS4186032.1"/>
    <property type="molecule type" value="Genomic_DNA"/>
</dbReference>
<dbReference type="InterPro" id="IPR020617">
    <property type="entry name" value="Thiolase_C"/>
</dbReference>
<dbReference type="Pfam" id="PF00108">
    <property type="entry name" value="Thiolase_N"/>
    <property type="match status" value="1"/>
</dbReference>
<feature type="domain" description="Thiolase N-terminal" evidence="5">
    <location>
        <begin position="4"/>
        <end position="225"/>
    </location>
</feature>
<dbReference type="PIRSF" id="PIRSF000429">
    <property type="entry name" value="Ac-CoA_Ac_transf"/>
    <property type="match status" value="1"/>
</dbReference>
<dbReference type="GO" id="GO:0003988">
    <property type="term" value="F:acetyl-CoA C-acyltransferase activity"/>
    <property type="evidence" value="ECO:0007669"/>
    <property type="project" value="UniProtKB-EC"/>
</dbReference>
<dbReference type="RefSeq" id="WP_213145831.1">
    <property type="nucleotide sequence ID" value="NZ_JAGYPE020000038.1"/>
</dbReference>
<accession>A0A942T683</accession>
<keyword evidence="3 4" id="KW-0012">Acyltransferase</keyword>
<name>A0A942T683_9BACI</name>
<evidence type="ECO:0000256" key="4">
    <source>
        <dbReference type="RuleBase" id="RU003557"/>
    </source>
</evidence>
<dbReference type="NCBIfam" id="TIGR01930">
    <property type="entry name" value="AcCoA-C-Actrans"/>
    <property type="match status" value="1"/>
</dbReference>
<comment type="caution">
    <text evidence="7">The sequence shown here is derived from an EMBL/GenBank/DDBJ whole genome shotgun (WGS) entry which is preliminary data.</text>
</comment>
<dbReference type="EMBL" id="JAGYPE020000038">
    <property type="protein sequence ID" value="MCH6267554.1"/>
    <property type="molecule type" value="Genomic_DNA"/>
</dbReference>
<dbReference type="InterPro" id="IPR020616">
    <property type="entry name" value="Thiolase_N"/>
</dbReference>
<dbReference type="AlphaFoldDB" id="A0A942T683"/>
<evidence type="ECO:0000256" key="3">
    <source>
        <dbReference type="ARBA" id="ARBA00023315"/>
    </source>
</evidence>
<evidence type="ECO:0000313" key="9">
    <source>
        <dbReference type="Proteomes" id="UP000677265"/>
    </source>
</evidence>
<dbReference type="InterPro" id="IPR020615">
    <property type="entry name" value="Thiolase_acyl_enz_int_AS"/>
</dbReference>
<reference evidence="7" key="1">
    <citation type="submission" date="2021-05" db="EMBL/GenBank/DDBJ databases">
        <title>Novel Bacillus species.</title>
        <authorList>
            <person name="Liu G."/>
        </authorList>
    </citation>
    <scope>NUCLEOTIDE SEQUENCE</scope>
    <source>
        <strain evidence="7 9">FJAT-50051</strain>
    </source>
</reference>
<evidence type="ECO:0000259" key="5">
    <source>
        <dbReference type="Pfam" id="PF00108"/>
    </source>
</evidence>
<dbReference type="PROSITE" id="PS00098">
    <property type="entry name" value="THIOLASE_1"/>
    <property type="match status" value="1"/>
</dbReference>
<dbReference type="CDD" id="cd00751">
    <property type="entry name" value="thiolase"/>
    <property type="match status" value="1"/>
</dbReference>
<comment type="similarity">
    <text evidence="1 4">Belongs to the thiolase-like superfamily. Thiolase family.</text>
</comment>
<evidence type="ECO:0000256" key="2">
    <source>
        <dbReference type="ARBA" id="ARBA00022679"/>
    </source>
</evidence>
<evidence type="ECO:0000259" key="6">
    <source>
        <dbReference type="Pfam" id="PF02803"/>
    </source>
</evidence>
<keyword evidence="9" id="KW-1185">Reference proteome</keyword>
<feature type="domain" description="Thiolase C-terminal" evidence="6">
    <location>
        <begin position="278"/>
        <end position="398"/>
    </location>
</feature>
<sequence length="399" mass="43284">MEAYIYDTIRTPRGAAKKNGSLLEVNPIHYVSQLFHALESRNELRLSEVSDIVLGCVTQVRDQGSNIAKVAALFAGLPNTIPGMTVNRYCASGLDAVLIAAAKVKGEMDELVIAGGVESSSRVPMFSDEGSWFSAPEVMDKTNYVHMGVSADIMASLSGFTREELDQYAYESHERAENAYQQGYFNRSLLPIYDQQHQEFLEKDELVRPDISMEKLTALKPSFSEKHISGMESRIKLQFPQLKEISHVHHAGNSPSLADGASLILIGSEEKGKKLGLTPRARIVASASVADDPFLLGGGQKAAEEVLKKSGLTIGDIDLFEFNEAFAATVLKFQRDFGLDRDQLNPNGGVIAMGHALGATGGMLICTLLDELERRNQKRGLVAISGGAGVGTALIIERV</sequence>
<dbReference type="PANTHER" id="PTHR43365:SF1">
    <property type="entry name" value="ACETYL-COA C-ACYLTRANSFERASE"/>
    <property type="match status" value="1"/>
</dbReference>
<organism evidence="7">
    <name type="scientific">Neobacillus citreus</name>
    <dbReference type="NCBI Taxonomy" id="2833578"/>
    <lineage>
        <taxon>Bacteria</taxon>
        <taxon>Bacillati</taxon>
        <taxon>Bacillota</taxon>
        <taxon>Bacilli</taxon>
        <taxon>Bacillales</taxon>
        <taxon>Bacillaceae</taxon>
        <taxon>Neobacillus</taxon>
    </lineage>
</organism>
<gene>
    <name evidence="8" type="ORF">KHB02_018710</name>
    <name evidence="7" type="ORF">KHB02_32075</name>
</gene>
<dbReference type="InterPro" id="IPR016039">
    <property type="entry name" value="Thiolase-like"/>
</dbReference>
<dbReference type="Gene3D" id="3.40.47.10">
    <property type="match status" value="2"/>
</dbReference>
<keyword evidence="2 4" id="KW-0808">Transferase</keyword>
<dbReference type="SUPFAM" id="SSF53901">
    <property type="entry name" value="Thiolase-like"/>
    <property type="match status" value="2"/>
</dbReference>
<dbReference type="Pfam" id="PF02803">
    <property type="entry name" value="Thiolase_C"/>
    <property type="match status" value="1"/>
</dbReference>
<protein>
    <submittedName>
        <fullName evidence="7">Acetyl-CoA C-acyltransferase</fullName>
        <ecNumber evidence="7">2.3.1.16</ecNumber>
    </submittedName>
</protein>
<dbReference type="EC" id="2.3.1.16" evidence="7"/>